<sequence>MPNKKIKKFYDLVNKDIQDGVIDYTTLQGDSYREFWTNFSIIEMEIKKLKFTYFGSTLTNIYGRDLTGTYFSKEEFGGQYTDFRETLKLVIFKKEITITKGTLHWKKRSDTQWFKVNVPLCRNGKIGSLALICFS</sequence>
<dbReference type="EMBL" id="MCGG01000054">
    <property type="protein sequence ID" value="OEJ65190.1"/>
    <property type="molecule type" value="Genomic_DNA"/>
</dbReference>
<dbReference type="OrthoDB" id="8478709at2"/>
<dbReference type="RefSeq" id="WP_069958899.1">
    <property type="nucleotide sequence ID" value="NZ_MCGG01000054.1"/>
</dbReference>
<dbReference type="AlphaFoldDB" id="A0A1E5Q528"/>
<evidence type="ECO:0008006" key="3">
    <source>
        <dbReference type="Google" id="ProtNLM"/>
    </source>
</evidence>
<evidence type="ECO:0000313" key="2">
    <source>
        <dbReference type="Proteomes" id="UP000095347"/>
    </source>
</evidence>
<proteinExistence type="predicted"/>
<protein>
    <recommendedName>
        <fullName evidence="3">PAS fold-4 domain-containing protein</fullName>
    </recommendedName>
</protein>
<keyword evidence="2" id="KW-1185">Reference proteome</keyword>
<evidence type="ECO:0000313" key="1">
    <source>
        <dbReference type="EMBL" id="OEJ65190.1"/>
    </source>
</evidence>
<dbReference type="Proteomes" id="UP000095347">
    <property type="component" value="Unassembled WGS sequence"/>
</dbReference>
<organism evidence="1 2">
    <name type="scientific">Magnetovibrio blakemorei</name>
    <dbReference type="NCBI Taxonomy" id="28181"/>
    <lineage>
        <taxon>Bacteria</taxon>
        <taxon>Pseudomonadati</taxon>
        <taxon>Pseudomonadota</taxon>
        <taxon>Alphaproteobacteria</taxon>
        <taxon>Rhodospirillales</taxon>
        <taxon>Magnetovibrionaceae</taxon>
        <taxon>Magnetovibrio</taxon>
    </lineage>
</organism>
<name>A0A1E5Q528_9PROT</name>
<gene>
    <name evidence="1" type="ORF">BEN30_15060</name>
</gene>
<comment type="caution">
    <text evidence="1">The sequence shown here is derived from an EMBL/GenBank/DDBJ whole genome shotgun (WGS) entry which is preliminary data.</text>
</comment>
<reference evidence="2" key="1">
    <citation type="submission" date="2016-07" db="EMBL/GenBank/DDBJ databases">
        <authorList>
            <person name="Florea S."/>
            <person name="Webb J.S."/>
            <person name="Jaromczyk J."/>
            <person name="Schardl C.L."/>
        </authorList>
    </citation>
    <scope>NUCLEOTIDE SEQUENCE [LARGE SCALE GENOMIC DNA]</scope>
    <source>
        <strain evidence="2">MV-1</strain>
    </source>
</reference>
<accession>A0A1E5Q528</accession>